<evidence type="ECO:0000259" key="7">
    <source>
        <dbReference type="PROSITE" id="PS50850"/>
    </source>
</evidence>
<dbReference type="PANTHER" id="PTHR23528:SF1">
    <property type="entry name" value="MAJOR FACILITATOR SUPERFAMILY (MFS) PROFILE DOMAIN-CONTAINING PROTEIN"/>
    <property type="match status" value="1"/>
</dbReference>
<feature type="transmembrane region" description="Helical" evidence="6">
    <location>
        <begin position="413"/>
        <end position="434"/>
    </location>
</feature>
<dbReference type="InterPro" id="IPR036259">
    <property type="entry name" value="MFS_trans_sf"/>
</dbReference>
<sequence>MEQRNANSRASPRNNAHRGVVVLGRSRCIDNGGRTVSNVATTTSTAPGQPVWTGTVSDEEQSKAPWIVGVALVLGCFLWMGPYMGVNVVLLPAKTAELAGDSKAAVVAALSTSAMIVAAIANILFGALSDLTRSRWGRRTPWIVCGSVLAAASMMLVNVATNVAMLIVTWCVYQCFLNAIIAPLIAVLADRTAPKFRGAITSMYALGYSVGIYTGQMIGARFLTNVTLGFIVLSVLTLLSGPIAAVLMREPSSLAMPKKSFDSKVFVEHFTFPVKGCRDYYLALFGKFLIVAAKFAISGFQLYILMDYMNQTKEGAAGYVTIMSMCMMVTAIVMTIISGPIADKIGSRKLPVIVSSLLVAVGSIIPFFSNDPHMMIAYALVAGTGMGAYNSVDQALNVDVLPNKETAAKDLGILNLANTGGQVLGPVLAAALIQSIGYHALFPLAAVCSLIGAVLIVFIKSVK</sequence>
<dbReference type="InterPro" id="IPR005828">
    <property type="entry name" value="MFS_sugar_transport-like"/>
</dbReference>
<comment type="caution">
    <text evidence="8">The sequence shown here is derived from an EMBL/GenBank/DDBJ whole genome shotgun (WGS) entry which is preliminary data.</text>
</comment>
<dbReference type="EMBL" id="PGLQ01000008">
    <property type="protein sequence ID" value="PJM78450.1"/>
    <property type="molecule type" value="Genomic_DNA"/>
</dbReference>
<evidence type="ECO:0000313" key="9">
    <source>
        <dbReference type="Proteomes" id="UP000228755"/>
    </source>
</evidence>
<feature type="transmembrane region" description="Helical" evidence="6">
    <location>
        <begin position="167"/>
        <end position="189"/>
    </location>
</feature>
<feature type="transmembrane region" description="Helical" evidence="6">
    <location>
        <begin position="440"/>
        <end position="459"/>
    </location>
</feature>
<dbReference type="GO" id="GO:0005886">
    <property type="term" value="C:plasma membrane"/>
    <property type="evidence" value="ECO:0007669"/>
    <property type="project" value="UniProtKB-SubCell"/>
</dbReference>
<dbReference type="AlphaFoldDB" id="A0A2M9HNR9"/>
<dbReference type="Pfam" id="PF00083">
    <property type="entry name" value="Sugar_tr"/>
    <property type="match status" value="1"/>
</dbReference>
<evidence type="ECO:0000256" key="1">
    <source>
        <dbReference type="ARBA" id="ARBA00004651"/>
    </source>
</evidence>
<feature type="transmembrane region" description="Helical" evidence="6">
    <location>
        <begin position="226"/>
        <end position="248"/>
    </location>
</feature>
<feature type="transmembrane region" description="Helical" evidence="6">
    <location>
        <begin position="140"/>
        <end position="161"/>
    </location>
</feature>
<dbReference type="PROSITE" id="PS50850">
    <property type="entry name" value="MFS"/>
    <property type="match status" value="1"/>
</dbReference>
<evidence type="ECO:0000313" key="8">
    <source>
        <dbReference type="EMBL" id="PJM78450.1"/>
    </source>
</evidence>
<evidence type="ECO:0000256" key="2">
    <source>
        <dbReference type="ARBA" id="ARBA00022692"/>
    </source>
</evidence>
<dbReference type="InterPro" id="IPR011701">
    <property type="entry name" value="MFS"/>
</dbReference>
<accession>A0A2M9HNR9</accession>
<feature type="transmembrane region" description="Helical" evidence="6">
    <location>
        <begin position="201"/>
        <end position="220"/>
    </location>
</feature>
<feature type="domain" description="Major facilitator superfamily (MFS) profile" evidence="7">
    <location>
        <begin position="279"/>
        <end position="463"/>
    </location>
</feature>
<name>A0A2M9HNR9_9BIFI</name>
<comment type="subcellular location">
    <subcellularLocation>
        <location evidence="1">Cell membrane</location>
        <topology evidence="1">Multi-pass membrane protein</topology>
    </subcellularLocation>
</comment>
<feature type="transmembrane region" description="Helical" evidence="6">
    <location>
        <begin position="375"/>
        <end position="392"/>
    </location>
</feature>
<feature type="transmembrane region" description="Helical" evidence="6">
    <location>
        <begin position="316"/>
        <end position="338"/>
    </location>
</feature>
<keyword evidence="9" id="KW-1185">Reference proteome</keyword>
<feature type="transmembrane region" description="Helical" evidence="6">
    <location>
        <begin position="350"/>
        <end position="369"/>
    </location>
</feature>
<evidence type="ECO:0000256" key="6">
    <source>
        <dbReference type="SAM" id="Phobius"/>
    </source>
</evidence>
<dbReference type="GO" id="GO:0022857">
    <property type="term" value="F:transmembrane transporter activity"/>
    <property type="evidence" value="ECO:0007669"/>
    <property type="project" value="InterPro"/>
</dbReference>
<dbReference type="Proteomes" id="UP000228755">
    <property type="component" value="Unassembled WGS sequence"/>
</dbReference>
<dbReference type="InterPro" id="IPR020846">
    <property type="entry name" value="MFS_dom"/>
</dbReference>
<keyword evidence="2 6" id="KW-0812">Transmembrane</keyword>
<feature type="transmembrane region" description="Helical" evidence="6">
    <location>
        <begin position="280"/>
        <end position="304"/>
    </location>
</feature>
<dbReference type="SUPFAM" id="SSF103473">
    <property type="entry name" value="MFS general substrate transporter"/>
    <property type="match status" value="1"/>
</dbReference>
<proteinExistence type="predicted"/>
<feature type="transmembrane region" description="Helical" evidence="6">
    <location>
        <begin position="66"/>
        <end position="84"/>
    </location>
</feature>
<reference evidence="8 9" key="1">
    <citation type="submission" date="2017-11" db="EMBL/GenBank/DDBJ databases">
        <title>Draft genome sequences of strains TRE 1, TRE D, TRE H and TRI 7, isolated from tamarins, belonging to four potential novel Bifidobacterium species.</title>
        <authorList>
            <person name="Mattarelli P."/>
            <person name="Modesto M."/>
            <person name="Bonetti A."/>
            <person name="Puglisi E."/>
            <person name="Morelli L."/>
        </authorList>
    </citation>
    <scope>NUCLEOTIDE SEQUENCE [LARGE SCALE GENOMIC DNA]</scope>
    <source>
        <strain evidence="9">TRED</strain>
    </source>
</reference>
<keyword evidence="3 6" id="KW-1133">Transmembrane helix</keyword>
<dbReference type="Pfam" id="PF07690">
    <property type="entry name" value="MFS_1"/>
    <property type="match status" value="1"/>
</dbReference>
<keyword evidence="4 6" id="KW-0472">Membrane</keyword>
<dbReference type="Gene3D" id="1.20.1250.20">
    <property type="entry name" value="MFS general substrate transporter like domains"/>
    <property type="match status" value="2"/>
</dbReference>
<dbReference type="OrthoDB" id="7584869at2"/>
<feature type="transmembrane region" description="Helical" evidence="6">
    <location>
        <begin position="104"/>
        <end position="128"/>
    </location>
</feature>
<evidence type="ECO:0000256" key="5">
    <source>
        <dbReference type="SAM" id="MobiDB-lite"/>
    </source>
</evidence>
<feature type="region of interest" description="Disordered" evidence="5">
    <location>
        <begin position="34"/>
        <end position="55"/>
    </location>
</feature>
<evidence type="ECO:0000256" key="3">
    <source>
        <dbReference type="ARBA" id="ARBA00022989"/>
    </source>
</evidence>
<evidence type="ECO:0000256" key="4">
    <source>
        <dbReference type="ARBA" id="ARBA00023136"/>
    </source>
</evidence>
<gene>
    <name evidence="8" type="ORF">CUU80_09070</name>
</gene>
<protein>
    <submittedName>
        <fullName evidence="8">MFS transporter</fullName>
    </submittedName>
</protein>
<dbReference type="PANTHER" id="PTHR23528">
    <property type="match status" value="1"/>
</dbReference>
<organism evidence="8 9">
    <name type="scientific">Bifidobacterium scaligerum</name>
    <dbReference type="NCBI Taxonomy" id="2052656"/>
    <lineage>
        <taxon>Bacteria</taxon>
        <taxon>Bacillati</taxon>
        <taxon>Actinomycetota</taxon>
        <taxon>Actinomycetes</taxon>
        <taxon>Bifidobacteriales</taxon>
        <taxon>Bifidobacteriaceae</taxon>
        <taxon>Bifidobacterium</taxon>
    </lineage>
</organism>
<feature type="compositionally biased region" description="Low complexity" evidence="5">
    <location>
        <begin position="35"/>
        <end position="46"/>
    </location>
</feature>